<protein>
    <submittedName>
        <fullName evidence="2">Uncharacterized protein</fullName>
    </submittedName>
</protein>
<comment type="caution">
    <text evidence="2">The sequence shown here is derived from an EMBL/GenBank/DDBJ whole genome shotgun (WGS) entry which is preliminary data.</text>
</comment>
<feature type="region of interest" description="Disordered" evidence="1">
    <location>
        <begin position="41"/>
        <end position="64"/>
    </location>
</feature>
<dbReference type="Proteomes" id="UP000886595">
    <property type="component" value="Unassembled WGS sequence"/>
</dbReference>
<proteinExistence type="predicted"/>
<dbReference type="AlphaFoldDB" id="A0A8X7WFH5"/>
<evidence type="ECO:0000256" key="1">
    <source>
        <dbReference type="SAM" id="MobiDB-lite"/>
    </source>
</evidence>
<name>A0A8X7WFH5_BRACI</name>
<evidence type="ECO:0000313" key="2">
    <source>
        <dbReference type="EMBL" id="KAG2328292.1"/>
    </source>
</evidence>
<keyword evidence="3" id="KW-1185">Reference proteome</keyword>
<sequence length="144" mass="15836">MNWNYQFRFHFDPDIRRNSRCSPQLKKRAAQFLPQLMESRRLSLSSAPETSAPPPLTGFTNFDPDTETLVPLSLRSSALPSFSSPTASFGMESRHFSLSSAPETSAPPPLTGSPSSSGPIELQVSCALWLELSGSSELSLRSRF</sequence>
<dbReference type="EMBL" id="JAAMPC010000002">
    <property type="protein sequence ID" value="KAG2328292.1"/>
    <property type="molecule type" value="Genomic_DNA"/>
</dbReference>
<feature type="region of interest" description="Disordered" evidence="1">
    <location>
        <begin position="93"/>
        <end position="118"/>
    </location>
</feature>
<gene>
    <name evidence="2" type="ORF">Bca52824_011020</name>
</gene>
<evidence type="ECO:0000313" key="3">
    <source>
        <dbReference type="Proteomes" id="UP000886595"/>
    </source>
</evidence>
<accession>A0A8X7WFH5</accession>
<reference evidence="2 3" key="1">
    <citation type="submission" date="2020-02" db="EMBL/GenBank/DDBJ databases">
        <authorList>
            <person name="Ma Q."/>
            <person name="Huang Y."/>
            <person name="Song X."/>
            <person name="Pei D."/>
        </authorList>
    </citation>
    <scope>NUCLEOTIDE SEQUENCE [LARGE SCALE GENOMIC DNA]</scope>
    <source>
        <strain evidence="2">Sxm20200214</strain>
        <tissue evidence="2">Leaf</tissue>
    </source>
</reference>
<organism evidence="2 3">
    <name type="scientific">Brassica carinata</name>
    <name type="common">Ethiopian mustard</name>
    <name type="synonym">Abyssinian cabbage</name>
    <dbReference type="NCBI Taxonomy" id="52824"/>
    <lineage>
        <taxon>Eukaryota</taxon>
        <taxon>Viridiplantae</taxon>
        <taxon>Streptophyta</taxon>
        <taxon>Embryophyta</taxon>
        <taxon>Tracheophyta</taxon>
        <taxon>Spermatophyta</taxon>
        <taxon>Magnoliopsida</taxon>
        <taxon>eudicotyledons</taxon>
        <taxon>Gunneridae</taxon>
        <taxon>Pentapetalae</taxon>
        <taxon>rosids</taxon>
        <taxon>malvids</taxon>
        <taxon>Brassicales</taxon>
        <taxon>Brassicaceae</taxon>
        <taxon>Brassiceae</taxon>
        <taxon>Brassica</taxon>
    </lineage>
</organism>